<dbReference type="InterPro" id="IPR002401">
    <property type="entry name" value="Cyt_P450_E_grp-I"/>
</dbReference>
<evidence type="ECO:0000256" key="6">
    <source>
        <dbReference type="ARBA" id="ARBA00022723"/>
    </source>
</evidence>
<gene>
    <name evidence="17" type="primary">LOC105264438</name>
</gene>
<keyword evidence="8" id="KW-0492">Microsome</keyword>
<dbReference type="PANTHER" id="PTHR24292:SF54">
    <property type="entry name" value="CYP9F3-RELATED"/>
    <property type="match status" value="1"/>
</dbReference>
<dbReference type="GO" id="GO:0005506">
    <property type="term" value="F:iron ion binding"/>
    <property type="evidence" value="ECO:0007669"/>
    <property type="project" value="InterPro"/>
</dbReference>
<dbReference type="Proteomes" id="UP000694866">
    <property type="component" value="Unplaced"/>
</dbReference>
<evidence type="ECO:0000256" key="7">
    <source>
        <dbReference type="ARBA" id="ARBA00022824"/>
    </source>
</evidence>
<keyword evidence="9 14" id="KW-0560">Oxidoreductase</keyword>
<dbReference type="PRINTS" id="PR00463">
    <property type="entry name" value="EP450I"/>
</dbReference>
<dbReference type="Pfam" id="PF00067">
    <property type="entry name" value="p450"/>
    <property type="match status" value="1"/>
</dbReference>
<dbReference type="InterPro" id="IPR001128">
    <property type="entry name" value="Cyt_P450"/>
</dbReference>
<dbReference type="AlphaFoldDB" id="A0A9R1TX63"/>
<keyword evidence="15" id="KW-1133">Transmembrane helix</keyword>
<evidence type="ECO:0000256" key="10">
    <source>
        <dbReference type="ARBA" id="ARBA00023004"/>
    </source>
</evidence>
<comment type="similarity">
    <text evidence="4 14">Belongs to the cytochrome P450 family.</text>
</comment>
<evidence type="ECO:0000256" key="8">
    <source>
        <dbReference type="ARBA" id="ARBA00022848"/>
    </source>
</evidence>
<comment type="subcellular location">
    <subcellularLocation>
        <location evidence="3">Endoplasmic reticulum membrane</location>
        <topology evidence="3">Peripheral membrane protein</topology>
    </subcellularLocation>
    <subcellularLocation>
        <location evidence="2">Microsome membrane</location>
        <topology evidence="2">Peripheral membrane protein</topology>
    </subcellularLocation>
</comment>
<dbReference type="InterPro" id="IPR050476">
    <property type="entry name" value="Insect_CytP450_Detox"/>
</dbReference>
<dbReference type="GO" id="GO:0004497">
    <property type="term" value="F:monooxygenase activity"/>
    <property type="evidence" value="ECO:0007669"/>
    <property type="project" value="UniProtKB-KW"/>
</dbReference>
<dbReference type="GO" id="GO:0020037">
    <property type="term" value="F:heme binding"/>
    <property type="evidence" value="ECO:0007669"/>
    <property type="project" value="InterPro"/>
</dbReference>
<dbReference type="InterPro" id="IPR017972">
    <property type="entry name" value="Cyt_P450_CS"/>
</dbReference>
<evidence type="ECO:0000256" key="5">
    <source>
        <dbReference type="ARBA" id="ARBA00022617"/>
    </source>
</evidence>
<keyword evidence="11 14" id="KW-0503">Monooxygenase</keyword>
<dbReference type="PANTHER" id="PTHR24292">
    <property type="entry name" value="CYTOCHROME P450"/>
    <property type="match status" value="1"/>
</dbReference>
<evidence type="ECO:0000256" key="4">
    <source>
        <dbReference type="ARBA" id="ARBA00010617"/>
    </source>
</evidence>
<keyword evidence="12 15" id="KW-0472">Membrane</keyword>
<dbReference type="GO" id="GO:0005789">
    <property type="term" value="C:endoplasmic reticulum membrane"/>
    <property type="evidence" value="ECO:0007669"/>
    <property type="project" value="UniProtKB-SubCell"/>
</dbReference>
<reference evidence="17" key="1">
    <citation type="submission" date="2025-08" db="UniProtKB">
        <authorList>
            <consortium name="RefSeq"/>
        </authorList>
    </citation>
    <scope>IDENTIFICATION</scope>
    <source>
        <strain evidence="17">USDA-PBARC FA_bdor</strain>
        <tissue evidence="17">Whole organism</tissue>
    </source>
</reference>
<dbReference type="SUPFAM" id="SSF48264">
    <property type="entry name" value="Cytochrome P450"/>
    <property type="match status" value="1"/>
</dbReference>
<keyword evidence="5 13" id="KW-0349">Heme</keyword>
<evidence type="ECO:0000256" key="3">
    <source>
        <dbReference type="ARBA" id="ARBA00004406"/>
    </source>
</evidence>
<dbReference type="InterPro" id="IPR036396">
    <property type="entry name" value="Cyt_P450_sf"/>
</dbReference>
<accession>A0A9R1TX63</accession>
<keyword evidence="16" id="KW-1185">Reference proteome</keyword>
<keyword evidence="7" id="KW-0256">Endoplasmic reticulum</keyword>
<evidence type="ECO:0000256" key="15">
    <source>
        <dbReference type="SAM" id="Phobius"/>
    </source>
</evidence>
<evidence type="ECO:0000256" key="9">
    <source>
        <dbReference type="ARBA" id="ARBA00023002"/>
    </source>
</evidence>
<evidence type="ECO:0000256" key="2">
    <source>
        <dbReference type="ARBA" id="ARBA00004174"/>
    </source>
</evidence>
<feature type="transmembrane region" description="Helical" evidence="15">
    <location>
        <begin position="14"/>
        <end position="32"/>
    </location>
</feature>
<keyword evidence="6 13" id="KW-0479">Metal-binding</keyword>
<keyword evidence="15" id="KW-0812">Transmembrane</keyword>
<comment type="cofactor">
    <cofactor evidence="1 13">
        <name>heme</name>
        <dbReference type="ChEBI" id="CHEBI:30413"/>
    </cofactor>
</comment>
<dbReference type="FunFam" id="1.10.630.10:FF:000042">
    <property type="entry name" value="Cytochrome P450"/>
    <property type="match status" value="1"/>
</dbReference>
<organism evidence="16 17">
    <name type="scientific">Fopius arisanus</name>
    <dbReference type="NCBI Taxonomy" id="64838"/>
    <lineage>
        <taxon>Eukaryota</taxon>
        <taxon>Metazoa</taxon>
        <taxon>Ecdysozoa</taxon>
        <taxon>Arthropoda</taxon>
        <taxon>Hexapoda</taxon>
        <taxon>Insecta</taxon>
        <taxon>Pterygota</taxon>
        <taxon>Neoptera</taxon>
        <taxon>Endopterygota</taxon>
        <taxon>Hymenoptera</taxon>
        <taxon>Apocrita</taxon>
        <taxon>Ichneumonoidea</taxon>
        <taxon>Braconidae</taxon>
        <taxon>Opiinae</taxon>
        <taxon>Fopius</taxon>
    </lineage>
</organism>
<evidence type="ECO:0000313" key="17">
    <source>
        <dbReference type="RefSeq" id="XP_011299603.1"/>
    </source>
</evidence>
<protein>
    <submittedName>
        <fullName evidence="17">Probable cytochrome P450 6a13</fullName>
    </submittedName>
</protein>
<keyword evidence="10 13" id="KW-0408">Iron</keyword>
<dbReference type="CDD" id="cd11056">
    <property type="entry name" value="CYP6-like"/>
    <property type="match status" value="1"/>
</dbReference>
<dbReference type="OrthoDB" id="2789670at2759"/>
<evidence type="ECO:0000313" key="16">
    <source>
        <dbReference type="Proteomes" id="UP000694866"/>
    </source>
</evidence>
<dbReference type="Gene3D" id="1.10.630.10">
    <property type="entry name" value="Cytochrome P450"/>
    <property type="match status" value="1"/>
</dbReference>
<evidence type="ECO:0000256" key="14">
    <source>
        <dbReference type="RuleBase" id="RU000461"/>
    </source>
</evidence>
<dbReference type="KEGG" id="fas:105264438"/>
<feature type="binding site" description="axial binding residue" evidence="13">
    <location>
        <position position="460"/>
    </location>
    <ligand>
        <name>heme</name>
        <dbReference type="ChEBI" id="CHEBI:30413"/>
    </ligand>
    <ligandPart>
        <name>Fe</name>
        <dbReference type="ChEBI" id="CHEBI:18248"/>
    </ligandPart>
</feature>
<sequence>MEIIAMSEYLAQEVLHVIIIPGLIIMSIYLYLTSTFDFWLKLNVPFKKPTVLLGNFGDLLLFRKSQPEGIKEMYNWFPESRYFGVFRVRSPILILRDPELIKTINVKDFSCFMNRGIPVNSQDSLSEHLFNMEGKKWKGMRSKLTPVFSSGKIKRMFYLLVECHEELKKVIGTSRGVVDVRDLTAKFTIDVIGSCAFGIQIRALTDGQSAFHEAAKKLGKPSYKSTLWRMLRTSMPRLYKLLGVQVINPEVIAFFKDVVSQMVRQREEEGGRRHDFMDLLVELKNKGSLVMDPGNAADGDEDIVLDENAIAAQAFVFFVAGHETSSNTIAFCLYELALNPRIQEKVREEILKETEGCAGKLTYDAVQEMKYLDKVILETLRKYPPAPLLSRRCEYPYKIPETDVELPAGMRVVIPIYGIHHDPRHYPSPEEFDPERFNEENKSKRSPYTYLPFGEGPRNCIGMRFALLETKVGIISFLQHHRVEINDKTAVPIKFSRRSLVTTSETGFWLTLSSLE</sequence>
<dbReference type="GO" id="GO:0016705">
    <property type="term" value="F:oxidoreductase activity, acting on paired donors, with incorporation or reduction of molecular oxygen"/>
    <property type="evidence" value="ECO:0007669"/>
    <property type="project" value="InterPro"/>
</dbReference>
<evidence type="ECO:0000256" key="12">
    <source>
        <dbReference type="ARBA" id="ARBA00023136"/>
    </source>
</evidence>
<dbReference type="PROSITE" id="PS00086">
    <property type="entry name" value="CYTOCHROME_P450"/>
    <property type="match status" value="1"/>
</dbReference>
<proteinExistence type="inferred from homology"/>
<dbReference type="PRINTS" id="PR00385">
    <property type="entry name" value="P450"/>
</dbReference>
<evidence type="ECO:0000256" key="13">
    <source>
        <dbReference type="PIRSR" id="PIRSR602401-1"/>
    </source>
</evidence>
<evidence type="ECO:0000256" key="11">
    <source>
        <dbReference type="ARBA" id="ARBA00023033"/>
    </source>
</evidence>
<dbReference type="GeneID" id="105264438"/>
<name>A0A9R1TX63_9HYME</name>
<evidence type="ECO:0000256" key="1">
    <source>
        <dbReference type="ARBA" id="ARBA00001971"/>
    </source>
</evidence>
<dbReference type="RefSeq" id="XP_011299603.1">
    <property type="nucleotide sequence ID" value="XM_011301301.1"/>
</dbReference>